<dbReference type="GO" id="GO:0046872">
    <property type="term" value="F:metal ion binding"/>
    <property type="evidence" value="ECO:0007669"/>
    <property type="project" value="UniProtKB-KW"/>
</dbReference>
<dbReference type="Gene3D" id="3.40.190.10">
    <property type="entry name" value="Periplasmic binding protein-like II"/>
    <property type="match status" value="4"/>
</dbReference>
<evidence type="ECO:0000256" key="14">
    <source>
        <dbReference type="ARBA" id="ARBA00048179"/>
    </source>
</evidence>
<comment type="pathway">
    <text evidence="3">Cofactor biosynthesis; thiamine diphosphate biosynthesis.</text>
</comment>
<dbReference type="InterPro" id="IPR005467">
    <property type="entry name" value="His_kinase_dom"/>
</dbReference>
<dbReference type="InterPro" id="IPR001638">
    <property type="entry name" value="Solute-binding_3/MltF_N"/>
</dbReference>
<comment type="catalytic activity">
    <reaction evidence="1">
        <text>ATP + protein L-histidine = ADP + protein N-phospho-L-histidine.</text>
        <dbReference type="EC" id="2.7.13.3"/>
    </reaction>
</comment>
<dbReference type="EC" id="2.7.13.3" evidence="6"/>
<evidence type="ECO:0000256" key="3">
    <source>
        <dbReference type="ARBA" id="ARBA00004948"/>
    </source>
</evidence>
<dbReference type="PANTHER" id="PTHR31528">
    <property type="entry name" value="4-AMINO-5-HYDROXYMETHYL-2-METHYLPYRIMIDINE PHOSPHATE SYNTHASE THI11-RELATED"/>
    <property type="match status" value="1"/>
</dbReference>
<comment type="subunit">
    <text evidence="5">Homodimer.</text>
</comment>
<dbReference type="EMBL" id="WFKK01000007">
    <property type="protein sequence ID" value="KAB7890187.1"/>
    <property type="molecule type" value="Genomic_DNA"/>
</dbReference>
<dbReference type="CDD" id="cd00082">
    <property type="entry name" value="HisKA"/>
    <property type="match status" value="1"/>
</dbReference>
<evidence type="ECO:0000313" key="18">
    <source>
        <dbReference type="EMBL" id="KAB7892681.1"/>
    </source>
</evidence>
<dbReference type="GO" id="GO:0000155">
    <property type="term" value="F:phosphorelay sensor kinase activity"/>
    <property type="evidence" value="ECO:0007669"/>
    <property type="project" value="InterPro"/>
</dbReference>
<evidence type="ECO:0000256" key="2">
    <source>
        <dbReference type="ARBA" id="ARBA00003469"/>
    </source>
</evidence>
<keyword evidence="12" id="KW-0408">Iron</keyword>
<dbReference type="Pfam" id="PF09084">
    <property type="entry name" value="NMT1"/>
    <property type="match status" value="1"/>
</dbReference>
<gene>
    <name evidence="18" type="ORF">GBG18_01640</name>
    <name evidence="17" type="ORF">GBG19_04125</name>
</gene>
<evidence type="ECO:0000313" key="20">
    <source>
        <dbReference type="Proteomes" id="UP000472839"/>
    </source>
</evidence>
<evidence type="ECO:0000256" key="4">
    <source>
        <dbReference type="ARBA" id="ARBA00009406"/>
    </source>
</evidence>
<feature type="transmembrane region" description="Helical" evidence="15">
    <location>
        <begin position="555"/>
        <end position="572"/>
    </location>
</feature>
<keyword evidence="10" id="KW-0663">Pyridoxal phosphate</keyword>
<evidence type="ECO:0000313" key="17">
    <source>
        <dbReference type="EMBL" id="KAB7890187.1"/>
    </source>
</evidence>
<dbReference type="Pfam" id="PF00497">
    <property type="entry name" value="SBP_bac_3"/>
    <property type="match status" value="1"/>
</dbReference>
<protein>
    <recommendedName>
        <fullName evidence="6">histidine kinase</fullName>
        <ecNumber evidence="6">2.7.13.3</ecNumber>
    </recommendedName>
    <alternativeName>
        <fullName evidence="13">Thiamine pyrimidine synthase</fullName>
    </alternativeName>
</protein>
<evidence type="ECO:0000256" key="8">
    <source>
        <dbReference type="ARBA" id="ARBA00022679"/>
    </source>
</evidence>
<sequence>MLIFFSSSLYSKELKPVTIQLSWFDQFQFAGYYIAKEKGLYEAYGLDVTIKPFEFGIDIPKEVSLGNLDFAVGRETLLLQRTKEQKIVALYALFQATPLVLLTTKESGISKINDFIGKTIMTTIDDASEVSLKSMISSHNIKTKDLKFIKHTHNINDLLDKKTDVISAYLSKSPFKLQQKGVEYNVFDPKMYGFDMYSDFLFTSEKLINSDIKTVDAFKKASLEGWEYAYSNIEETAALIIEKYNSSKLSKEALIYEANELKELSYFKTSKLGEIKKDKMQRIYDLYNVMGLTSEKVNIDDFIYYDRKIENLKFTKKEKEYLKNKKEIKVCIVNNYMPFSDIKDGKFVGAIADFINMVEKKLAVAIFPVETDSFSQSLQYIKEKKCNLIPSLSHSNEREKLLNFTQAYNEMNYVIVTQNDVPFISNMKEIKNKKIAVTQGHTISSILKNRYRNIDFVEVKNLDEGLLKVKNKEVFAFIGTNATVWFKLQSEFINDLKISGKIDEVTSVHMGIEKEDVNLLNILNKVVINIDEDIKQNILNKWLFIQHKKEFDYTILWKILLVVLVLLLGVLYRQKLLKKMNKSLSLKVEEKTKELIEINEGLENRIKVAVDENLKKDRIMSQQSKMAAIGEMMENIAHQWRQPLSLITTGSSGLKIKKELGILEDKFLIDTLDSIIASATNLSTTIDDFRDFFKPTREQSKFSLSECCNKTLDLLHSKLKNKNIRVIKNIESIEIEAYESELIQVIMSVLNNSRDAFNTVKNQERLIFIDVSIDEKDIIIKIKDNAGGVKKELLEKIYEPYFTTKHRSNGTGIGLYMCEKIITKHMNGKIESINKKYIYDDIEYKGLETTITLYPEN</sequence>
<comment type="similarity">
    <text evidence="4">Belongs to the NMT1/THI5 family.</text>
</comment>
<evidence type="ECO:0000259" key="16">
    <source>
        <dbReference type="PROSITE" id="PS50109"/>
    </source>
</evidence>
<evidence type="ECO:0000256" key="12">
    <source>
        <dbReference type="ARBA" id="ARBA00023004"/>
    </source>
</evidence>
<evidence type="ECO:0000256" key="6">
    <source>
        <dbReference type="ARBA" id="ARBA00012438"/>
    </source>
</evidence>
<accession>A0A6L4WV07</accession>
<evidence type="ECO:0000256" key="5">
    <source>
        <dbReference type="ARBA" id="ARBA00011738"/>
    </source>
</evidence>
<dbReference type="InterPro" id="IPR036890">
    <property type="entry name" value="HATPase_C_sf"/>
</dbReference>
<dbReference type="AlphaFoldDB" id="A0A6L4WV07"/>
<keyword evidence="7" id="KW-0597">Phosphoprotein</keyword>
<keyword evidence="9" id="KW-0479">Metal-binding</keyword>
<dbReference type="CDD" id="cd13708">
    <property type="entry name" value="PBP2_BvgS_like_1"/>
    <property type="match status" value="1"/>
</dbReference>
<dbReference type="SUPFAM" id="SSF55874">
    <property type="entry name" value="ATPase domain of HSP90 chaperone/DNA topoisomerase II/histidine kinase"/>
    <property type="match status" value="1"/>
</dbReference>
<dbReference type="Proteomes" id="UP000461010">
    <property type="component" value="Unassembled WGS sequence"/>
</dbReference>
<dbReference type="InterPro" id="IPR027939">
    <property type="entry name" value="NMT1/THI5"/>
</dbReference>
<evidence type="ECO:0000256" key="9">
    <source>
        <dbReference type="ARBA" id="ARBA00022723"/>
    </source>
</evidence>
<dbReference type="GO" id="GO:0009228">
    <property type="term" value="P:thiamine biosynthetic process"/>
    <property type="evidence" value="ECO:0007669"/>
    <property type="project" value="UniProtKB-KW"/>
</dbReference>
<keyword evidence="8" id="KW-0808">Transferase</keyword>
<reference evidence="19 20" key="1">
    <citation type="submission" date="2019-10" db="EMBL/GenBank/DDBJ databases">
        <title>Poseidonibacter ostreae sp. nov., isolated from the gut of the Ostrea denselamellosa.</title>
        <authorList>
            <person name="Choi A."/>
        </authorList>
    </citation>
    <scope>NUCLEOTIDE SEQUENCE [LARGE SCALE GENOMIC DNA]</scope>
    <source>
        <strain evidence="17 20">SJOD-M-33</strain>
        <strain evidence="18 19">SJOD-M-5</strain>
    </source>
</reference>
<proteinExistence type="inferred from homology"/>
<feature type="domain" description="Histidine kinase" evidence="16">
    <location>
        <begin position="635"/>
        <end position="831"/>
    </location>
</feature>
<dbReference type="SUPFAM" id="SSF53850">
    <property type="entry name" value="Periplasmic binding protein-like II"/>
    <property type="match status" value="2"/>
</dbReference>
<dbReference type="InterPro" id="IPR036097">
    <property type="entry name" value="HisK_dim/P_sf"/>
</dbReference>
<keyword evidence="15" id="KW-0812">Transmembrane</keyword>
<evidence type="ECO:0000256" key="15">
    <source>
        <dbReference type="SAM" id="Phobius"/>
    </source>
</evidence>
<evidence type="ECO:0000256" key="11">
    <source>
        <dbReference type="ARBA" id="ARBA00022977"/>
    </source>
</evidence>
<dbReference type="Pfam" id="PF02518">
    <property type="entry name" value="HATPase_c"/>
    <property type="match status" value="1"/>
</dbReference>
<comment type="function">
    <text evidence="2">Responsible for the formation of the pyrimidine heterocycle in the thiamine biosynthesis pathway. Catalyzes the formation of hydroxymethylpyrimidine phosphate (HMP-P) from histidine and pyridoxal phosphate (PLP). The protein uses PLP and the active site histidine to form HMP-P, generating an inactive enzyme. The enzyme can only undergo a single turnover, which suggests it is a suicide enzyme.</text>
</comment>
<comment type="catalytic activity">
    <reaction evidence="14">
        <text>N(6)-(pyridoxal phosphate)-L-lysyl-[4-amino-5-hydroxymethyl-2-methylpyrimidine phosphate synthase] + L-histidyl-[4-amino-5-hydroxymethyl-2-methylpyrimidine phosphate synthase] + 2 Fe(3+) + 4 H2O = L-lysyl-[4-amino-5-hydroxymethyl-2-methylpyrimidine phosphate synthase] + (2S)-2-amino-5-hydroxy-4-oxopentanoyl-[4-amino-5-hydroxymethyl-2-methylpyrimidine phosphate synthase] + 4-amino-2-methyl-5-(phosphooxymethyl)pyrimidine + 3-oxopropanoate + 2 Fe(2+) + 2 H(+)</text>
        <dbReference type="Rhea" id="RHEA:65756"/>
        <dbReference type="Rhea" id="RHEA-COMP:16892"/>
        <dbReference type="Rhea" id="RHEA-COMP:16893"/>
        <dbReference type="Rhea" id="RHEA-COMP:16894"/>
        <dbReference type="Rhea" id="RHEA-COMP:16895"/>
        <dbReference type="ChEBI" id="CHEBI:15377"/>
        <dbReference type="ChEBI" id="CHEBI:15378"/>
        <dbReference type="ChEBI" id="CHEBI:29033"/>
        <dbReference type="ChEBI" id="CHEBI:29034"/>
        <dbReference type="ChEBI" id="CHEBI:29969"/>
        <dbReference type="ChEBI" id="CHEBI:29979"/>
        <dbReference type="ChEBI" id="CHEBI:33190"/>
        <dbReference type="ChEBI" id="CHEBI:58354"/>
        <dbReference type="ChEBI" id="CHEBI:143915"/>
        <dbReference type="ChEBI" id="CHEBI:157692"/>
    </reaction>
    <physiologicalReaction direction="left-to-right" evidence="14">
        <dbReference type="Rhea" id="RHEA:65757"/>
    </physiologicalReaction>
</comment>
<dbReference type="PANTHER" id="PTHR31528:SF1">
    <property type="entry name" value="4-AMINO-5-HYDROXYMETHYL-2-METHYLPYRIMIDINE PHOSPHATE SYNTHASE THI11-RELATED"/>
    <property type="match status" value="1"/>
</dbReference>
<evidence type="ECO:0000256" key="1">
    <source>
        <dbReference type="ARBA" id="ARBA00000085"/>
    </source>
</evidence>
<dbReference type="InterPro" id="IPR003594">
    <property type="entry name" value="HATPase_dom"/>
</dbReference>
<keyword evidence="11" id="KW-0784">Thiamine biosynthesis</keyword>
<dbReference type="SMART" id="SM00387">
    <property type="entry name" value="HATPase_c"/>
    <property type="match status" value="1"/>
</dbReference>
<dbReference type="Proteomes" id="UP000472839">
    <property type="component" value="Unassembled WGS sequence"/>
</dbReference>
<dbReference type="SMART" id="SM00062">
    <property type="entry name" value="PBPb"/>
    <property type="match status" value="1"/>
</dbReference>
<dbReference type="SUPFAM" id="SSF47384">
    <property type="entry name" value="Homodimeric domain of signal transducing histidine kinase"/>
    <property type="match status" value="1"/>
</dbReference>
<comment type="caution">
    <text evidence="17">The sequence shown here is derived from an EMBL/GenBank/DDBJ whole genome shotgun (WGS) entry which is preliminary data.</text>
</comment>
<organism evidence="17 20">
    <name type="scientific">Poseidonibacter ostreae</name>
    <dbReference type="NCBI Taxonomy" id="2654171"/>
    <lineage>
        <taxon>Bacteria</taxon>
        <taxon>Pseudomonadati</taxon>
        <taxon>Campylobacterota</taxon>
        <taxon>Epsilonproteobacteria</taxon>
        <taxon>Campylobacterales</taxon>
        <taxon>Arcobacteraceae</taxon>
        <taxon>Poseidonibacter</taxon>
    </lineage>
</organism>
<dbReference type="InterPro" id="IPR015168">
    <property type="entry name" value="SsuA/THI5"/>
</dbReference>
<keyword evidence="15" id="KW-1133">Transmembrane helix</keyword>
<dbReference type="InterPro" id="IPR004358">
    <property type="entry name" value="Sig_transdc_His_kin-like_C"/>
</dbReference>
<evidence type="ECO:0000256" key="13">
    <source>
        <dbReference type="ARBA" id="ARBA00033171"/>
    </source>
</evidence>
<dbReference type="PRINTS" id="PR00344">
    <property type="entry name" value="BCTRLSENSOR"/>
</dbReference>
<keyword evidence="15" id="KW-0472">Membrane</keyword>
<name>A0A6L4WV07_9BACT</name>
<evidence type="ECO:0000313" key="19">
    <source>
        <dbReference type="Proteomes" id="UP000461010"/>
    </source>
</evidence>
<dbReference type="Gene3D" id="1.10.287.130">
    <property type="match status" value="1"/>
</dbReference>
<dbReference type="Gene3D" id="3.30.565.10">
    <property type="entry name" value="Histidine kinase-like ATPase, C-terminal domain"/>
    <property type="match status" value="1"/>
</dbReference>
<dbReference type="PROSITE" id="PS50109">
    <property type="entry name" value="HIS_KIN"/>
    <property type="match status" value="1"/>
</dbReference>
<evidence type="ECO:0000256" key="10">
    <source>
        <dbReference type="ARBA" id="ARBA00022898"/>
    </source>
</evidence>
<dbReference type="EMBL" id="WFKJ01000003">
    <property type="protein sequence ID" value="KAB7892681.1"/>
    <property type="molecule type" value="Genomic_DNA"/>
</dbReference>
<keyword evidence="19" id="KW-1185">Reference proteome</keyword>
<dbReference type="InterPro" id="IPR003661">
    <property type="entry name" value="HisK_dim/P_dom"/>
</dbReference>
<evidence type="ECO:0000256" key="7">
    <source>
        <dbReference type="ARBA" id="ARBA00022553"/>
    </source>
</evidence>